<gene>
    <name evidence="1" type="ORF">RFI_01625</name>
</gene>
<protein>
    <submittedName>
        <fullName evidence="1">Uncharacterized protein</fullName>
    </submittedName>
</protein>
<dbReference type="Proteomes" id="UP000023152">
    <property type="component" value="Unassembled WGS sequence"/>
</dbReference>
<dbReference type="AlphaFoldDB" id="X6PCQ5"/>
<keyword evidence="2" id="KW-1185">Reference proteome</keyword>
<reference evidence="1 2" key="1">
    <citation type="journal article" date="2013" name="Curr. Biol.">
        <title>The Genome of the Foraminiferan Reticulomyxa filosa.</title>
        <authorList>
            <person name="Glockner G."/>
            <person name="Hulsmann N."/>
            <person name="Schleicher M."/>
            <person name="Noegel A.A."/>
            <person name="Eichinger L."/>
            <person name="Gallinger C."/>
            <person name="Pawlowski J."/>
            <person name="Sierra R."/>
            <person name="Euteneuer U."/>
            <person name="Pillet L."/>
            <person name="Moustafa A."/>
            <person name="Platzer M."/>
            <person name="Groth M."/>
            <person name="Szafranski K."/>
            <person name="Schliwa M."/>
        </authorList>
    </citation>
    <scope>NUCLEOTIDE SEQUENCE [LARGE SCALE GENOMIC DNA]</scope>
</reference>
<accession>X6PCQ5</accession>
<feature type="non-terminal residue" evidence="1">
    <location>
        <position position="315"/>
    </location>
</feature>
<evidence type="ECO:0000313" key="2">
    <source>
        <dbReference type="Proteomes" id="UP000023152"/>
    </source>
</evidence>
<comment type="caution">
    <text evidence="1">The sequence shown here is derived from an EMBL/GenBank/DDBJ whole genome shotgun (WGS) entry which is preliminary data.</text>
</comment>
<sequence>MSSQNTARKQKQIITTSTPFQDVKNVSSSFALPQCVRYKRKILICKQRACYSYHTLKNEYKFVCEYPHEVKLFGHCVLKLEYHRNNKDSNGVTLLSFGGKHNHTLVIKYISDIKRNKSKNHNYPIQIGRKQDDYEGVRAVIDGSNNHLLFITYYKNNISVFDLNVFQFIKHDKLPAIKKWMSTRNDEMLLFCKKIGLSIEYDESNILFQFRQLPVCSDIASFNEYAYWRMEWQKDDCINTHENESDIFYTTYIENSKQIQDQLKKLMKWWHQREQNDKSDIIEKFKIMSKYKWKDKITKEDIDSIRFTIDAYLYL</sequence>
<dbReference type="EMBL" id="ASPP01001595">
    <property type="protein sequence ID" value="ETO35437.1"/>
    <property type="molecule type" value="Genomic_DNA"/>
</dbReference>
<organism evidence="1 2">
    <name type="scientific">Reticulomyxa filosa</name>
    <dbReference type="NCBI Taxonomy" id="46433"/>
    <lineage>
        <taxon>Eukaryota</taxon>
        <taxon>Sar</taxon>
        <taxon>Rhizaria</taxon>
        <taxon>Retaria</taxon>
        <taxon>Foraminifera</taxon>
        <taxon>Monothalamids</taxon>
        <taxon>Reticulomyxidae</taxon>
        <taxon>Reticulomyxa</taxon>
    </lineage>
</organism>
<evidence type="ECO:0000313" key="1">
    <source>
        <dbReference type="EMBL" id="ETO35437.1"/>
    </source>
</evidence>
<proteinExistence type="predicted"/>
<name>X6PCQ5_RETFI</name>